<evidence type="ECO:0000313" key="2">
    <source>
        <dbReference type="Proteomes" id="UP001271780"/>
    </source>
</evidence>
<comment type="caution">
    <text evidence="1">The sequence shown here is derived from an EMBL/GenBank/DDBJ whole genome shotgun (WGS) entry which is preliminary data.</text>
</comment>
<proteinExistence type="predicted"/>
<dbReference type="EMBL" id="JAVIIZ010000006">
    <property type="protein sequence ID" value="MDX8472897.1"/>
    <property type="molecule type" value="Genomic_DNA"/>
</dbReference>
<evidence type="ECO:0000313" key="1">
    <source>
        <dbReference type="EMBL" id="MDX8472897.1"/>
    </source>
</evidence>
<dbReference type="RefSeq" id="WP_320315771.1">
    <property type="nucleotide sequence ID" value="NZ_JAVIIX010000002.1"/>
</dbReference>
<protein>
    <submittedName>
        <fullName evidence="1">Uncharacterized protein</fullName>
    </submittedName>
</protein>
<dbReference type="Proteomes" id="UP001271780">
    <property type="component" value="Unassembled WGS sequence"/>
</dbReference>
<keyword evidence="2" id="KW-1185">Reference proteome</keyword>
<reference evidence="1 2" key="1">
    <citation type="submission" date="2023-08" db="EMBL/GenBank/DDBJ databases">
        <title>Implementing the SeqCode for naming new Mesorhizobium species isolated from Vachellia karroo root nodules.</title>
        <authorList>
            <person name="Van Lill M."/>
        </authorList>
    </citation>
    <scope>NUCLEOTIDE SEQUENCE [LARGE SCALE GENOMIC DNA]</scope>
    <source>
        <strain evidence="1 2">VK23A</strain>
    </source>
</reference>
<sequence length="45" mass="5144">MAEEDPPQDWEWLDHVIGTLDDDFTAAVLERSAEQLRPALSDVFN</sequence>
<accession>A0ABU4XGZ2</accession>
<name>A0ABU4XGZ2_9HYPH</name>
<organism evidence="1 2">
    <name type="scientific">Mesorhizobium dulcispinae</name>
    <dbReference type="NCBI Taxonomy" id="3072316"/>
    <lineage>
        <taxon>Bacteria</taxon>
        <taxon>Pseudomonadati</taxon>
        <taxon>Pseudomonadota</taxon>
        <taxon>Alphaproteobacteria</taxon>
        <taxon>Hyphomicrobiales</taxon>
        <taxon>Phyllobacteriaceae</taxon>
        <taxon>Mesorhizobium</taxon>
    </lineage>
</organism>
<gene>
    <name evidence="1" type="ORF">RFM27_12515</name>
</gene>